<reference evidence="3" key="2">
    <citation type="submission" date="2015-01" db="EMBL/GenBank/DDBJ databases">
        <title>Evolutionary Origins and Diversification of the Mycorrhizal Mutualists.</title>
        <authorList>
            <consortium name="DOE Joint Genome Institute"/>
            <consortium name="Mycorrhizal Genomics Consortium"/>
            <person name="Kohler A."/>
            <person name="Kuo A."/>
            <person name="Nagy L.G."/>
            <person name="Floudas D."/>
            <person name="Copeland A."/>
            <person name="Barry K.W."/>
            <person name="Cichocki N."/>
            <person name="Veneault-Fourrey C."/>
            <person name="LaButti K."/>
            <person name="Lindquist E.A."/>
            <person name="Lipzen A."/>
            <person name="Lundell T."/>
            <person name="Morin E."/>
            <person name="Murat C."/>
            <person name="Riley R."/>
            <person name="Ohm R."/>
            <person name="Sun H."/>
            <person name="Tunlid A."/>
            <person name="Henrissat B."/>
            <person name="Grigoriev I.V."/>
            <person name="Hibbett D.S."/>
            <person name="Martin F."/>
        </authorList>
    </citation>
    <scope>NUCLEOTIDE SEQUENCE [LARGE SCALE GENOMIC DNA]</scope>
    <source>
        <strain evidence="3">Ve08.2h10</strain>
    </source>
</reference>
<gene>
    <name evidence="2" type="ORF">PAXRUDRAFT_16915</name>
</gene>
<feature type="compositionally biased region" description="Low complexity" evidence="1">
    <location>
        <begin position="143"/>
        <end position="157"/>
    </location>
</feature>
<feature type="region of interest" description="Disordered" evidence="1">
    <location>
        <begin position="140"/>
        <end position="189"/>
    </location>
</feature>
<dbReference type="EMBL" id="KN826617">
    <property type="protein sequence ID" value="KIK78359.1"/>
    <property type="molecule type" value="Genomic_DNA"/>
</dbReference>
<evidence type="ECO:0000313" key="3">
    <source>
        <dbReference type="Proteomes" id="UP000054538"/>
    </source>
</evidence>
<accession>A0A0D0DCE9</accession>
<keyword evidence="3" id="KW-1185">Reference proteome</keyword>
<evidence type="ECO:0000256" key="1">
    <source>
        <dbReference type="SAM" id="MobiDB-lite"/>
    </source>
</evidence>
<dbReference type="InParanoid" id="A0A0D0DCE9"/>
<organism evidence="2 3">
    <name type="scientific">Paxillus rubicundulus Ve08.2h10</name>
    <dbReference type="NCBI Taxonomy" id="930991"/>
    <lineage>
        <taxon>Eukaryota</taxon>
        <taxon>Fungi</taxon>
        <taxon>Dikarya</taxon>
        <taxon>Basidiomycota</taxon>
        <taxon>Agaricomycotina</taxon>
        <taxon>Agaricomycetes</taxon>
        <taxon>Agaricomycetidae</taxon>
        <taxon>Boletales</taxon>
        <taxon>Paxilineae</taxon>
        <taxon>Paxillaceae</taxon>
        <taxon>Paxillus</taxon>
    </lineage>
</organism>
<proteinExistence type="predicted"/>
<name>A0A0D0DCE9_9AGAM</name>
<reference evidence="2 3" key="1">
    <citation type="submission" date="2014-04" db="EMBL/GenBank/DDBJ databases">
        <authorList>
            <consortium name="DOE Joint Genome Institute"/>
            <person name="Kuo A."/>
            <person name="Kohler A."/>
            <person name="Jargeat P."/>
            <person name="Nagy L.G."/>
            <person name="Floudas D."/>
            <person name="Copeland A."/>
            <person name="Barry K.W."/>
            <person name="Cichocki N."/>
            <person name="Veneault-Fourrey C."/>
            <person name="LaButti K."/>
            <person name="Lindquist E.A."/>
            <person name="Lipzen A."/>
            <person name="Lundell T."/>
            <person name="Morin E."/>
            <person name="Murat C."/>
            <person name="Sun H."/>
            <person name="Tunlid A."/>
            <person name="Henrissat B."/>
            <person name="Grigoriev I.V."/>
            <person name="Hibbett D.S."/>
            <person name="Martin F."/>
            <person name="Nordberg H.P."/>
            <person name="Cantor M.N."/>
            <person name="Hua S.X."/>
        </authorList>
    </citation>
    <scope>NUCLEOTIDE SEQUENCE [LARGE SCALE GENOMIC DNA]</scope>
    <source>
        <strain evidence="2 3">Ve08.2h10</strain>
    </source>
</reference>
<dbReference type="Proteomes" id="UP000054538">
    <property type="component" value="Unassembled WGS sequence"/>
</dbReference>
<dbReference type="AlphaFoldDB" id="A0A0D0DCE9"/>
<feature type="region of interest" description="Disordered" evidence="1">
    <location>
        <begin position="62"/>
        <end position="98"/>
    </location>
</feature>
<dbReference type="HOGENOM" id="CLU_1156714_0_0_1"/>
<sequence>MLQAQAVLNEAYCNKLHFQLAFQEEEKKNPGATGKLVKDGLSRLLSGDEFYEKVVEFMKWQKGKETQKETRQAEQEELKAANDEWKKNEAKRKAEKQEAWAVKQKFTKPMPKLGVLLKALPMPTLPAEEEENGEEIMLDGNNEESASSNNNLAPSEPMDTTGLLPSFDFNSDPIDAEELDEEDEYVGGEEVEEVVPHEDICIWMPSRLKLGRGKDLGLGHFVEEELQLWRGQANDSLAKL</sequence>
<evidence type="ECO:0000313" key="2">
    <source>
        <dbReference type="EMBL" id="KIK78359.1"/>
    </source>
</evidence>
<protein>
    <submittedName>
        <fullName evidence="2">Uncharacterized protein</fullName>
    </submittedName>
</protein>
<feature type="compositionally biased region" description="Acidic residues" evidence="1">
    <location>
        <begin position="174"/>
        <end position="189"/>
    </location>
</feature>